<feature type="compositionally biased region" description="Low complexity" evidence="1">
    <location>
        <begin position="71"/>
        <end position="82"/>
    </location>
</feature>
<name>A0A0A9CBI3_ARUDO</name>
<dbReference type="EMBL" id="GBRH01227140">
    <property type="protein sequence ID" value="JAD70755.1"/>
    <property type="molecule type" value="Transcribed_RNA"/>
</dbReference>
<reference evidence="2" key="2">
    <citation type="journal article" date="2015" name="Data Brief">
        <title>Shoot transcriptome of the giant reed, Arundo donax.</title>
        <authorList>
            <person name="Barrero R.A."/>
            <person name="Guerrero F.D."/>
            <person name="Moolhuijzen P."/>
            <person name="Goolsby J.A."/>
            <person name="Tidwell J."/>
            <person name="Bellgard S.E."/>
            <person name="Bellgard M.I."/>
        </authorList>
    </citation>
    <scope>NUCLEOTIDE SEQUENCE</scope>
    <source>
        <tissue evidence="2">Shoot tissue taken approximately 20 cm above the soil surface</tissue>
    </source>
</reference>
<feature type="compositionally biased region" description="Basic residues" evidence="1">
    <location>
        <begin position="1"/>
        <end position="11"/>
    </location>
</feature>
<feature type="region of interest" description="Disordered" evidence="1">
    <location>
        <begin position="65"/>
        <end position="92"/>
    </location>
</feature>
<proteinExistence type="predicted"/>
<feature type="region of interest" description="Disordered" evidence="1">
    <location>
        <begin position="1"/>
        <end position="47"/>
    </location>
</feature>
<sequence>MVAPRWRHRPSCHPPRSRCPSLHAVEGAPPPPGSRPSTAPPPLSRGELPSAEVVWAFEAVGNASKAIGGASPPSSSPNSRPSTTPPSPGSRG</sequence>
<evidence type="ECO:0000256" key="1">
    <source>
        <dbReference type="SAM" id="MobiDB-lite"/>
    </source>
</evidence>
<feature type="compositionally biased region" description="Pro residues" evidence="1">
    <location>
        <begin position="83"/>
        <end position="92"/>
    </location>
</feature>
<organism evidence="2">
    <name type="scientific">Arundo donax</name>
    <name type="common">Giant reed</name>
    <name type="synonym">Donax arundinaceus</name>
    <dbReference type="NCBI Taxonomy" id="35708"/>
    <lineage>
        <taxon>Eukaryota</taxon>
        <taxon>Viridiplantae</taxon>
        <taxon>Streptophyta</taxon>
        <taxon>Embryophyta</taxon>
        <taxon>Tracheophyta</taxon>
        <taxon>Spermatophyta</taxon>
        <taxon>Magnoliopsida</taxon>
        <taxon>Liliopsida</taxon>
        <taxon>Poales</taxon>
        <taxon>Poaceae</taxon>
        <taxon>PACMAD clade</taxon>
        <taxon>Arundinoideae</taxon>
        <taxon>Arundineae</taxon>
        <taxon>Arundo</taxon>
    </lineage>
</organism>
<accession>A0A0A9CBI3</accession>
<dbReference type="AlphaFoldDB" id="A0A0A9CBI3"/>
<feature type="compositionally biased region" description="Pro residues" evidence="1">
    <location>
        <begin position="28"/>
        <end position="43"/>
    </location>
</feature>
<evidence type="ECO:0000313" key="2">
    <source>
        <dbReference type="EMBL" id="JAD70755.1"/>
    </source>
</evidence>
<reference evidence="2" key="1">
    <citation type="submission" date="2014-09" db="EMBL/GenBank/DDBJ databases">
        <authorList>
            <person name="Magalhaes I.L.F."/>
            <person name="Oliveira U."/>
            <person name="Santos F.R."/>
            <person name="Vidigal T.H.D.A."/>
            <person name="Brescovit A.D."/>
            <person name="Santos A.J."/>
        </authorList>
    </citation>
    <scope>NUCLEOTIDE SEQUENCE</scope>
    <source>
        <tissue evidence="2">Shoot tissue taken approximately 20 cm above the soil surface</tissue>
    </source>
</reference>
<protein>
    <submittedName>
        <fullName evidence="2">Uncharacterized protein</fullName>
    </submittedName>
</protein>